<dbReference type="EMBL" id="CAUYUJ010015687">
    <property type="protein sequence ID" value="CAK0856977.1"/>
    <property type="molecule type" value="Genomic_DNA"/>
</dbReference>
<keyword evidence="1" id="KW-0472">Membrane</keyword>
<keyword evidence="1" id="KW-0812">Transmembrane</keyword>
<reference evidence="2" key="1">
    <citation type="submission" date="2023-10" db="EMBL/GenBank/DDBJ databases">
        <authorList>
            <person name="Chen Y."/>
            <person name="Shah S."/>
            <person name="Dougan E. K."/>
            <person name="Thang M."/>
            <person name="Chan C."/>
        </authorList>
    </citation>
    <scope>NUCLEOTIDE SEQUENCE [LARGE SCALE GENOMIC DNA]</scope>
</reference>
<name>A0ABN9UCQ0_9DINO</name>
<feature type="non-terminal residue" evidence="2">
    <location>
        <position position="1"/>
    </location>
</feature>
<feature type="transmembrane region" description="Helical" evidence="1">
    <location>
        <begin position="87"/>
        <end position="108"/>
    </location>
</feature>
<feature type="non-terminal residue" evidence="2">
    <location>
        <position position="149"/>
    </location>
</feature>
<proteinExistence type="predicted"/>
<evidence type="ECO:0000313" key="3">
    <source>
        <dbReference type="Proteomes" id="UP001189429"/>
    </source>
</evidence>
<dbReference type="Proteomes" id="UP001189429">
    <property type="component" value="Unassembled WGS sequence"/>
</dbReference>
<keyword evidence="1" id="KW-1133">Transmembrane helix</keyword>
<sequence length="149" mass="16182">AFELLNEDANEMTADVLTKCSEWSTIEKHCTTLNLKFGKQFKGLSAMAVFTGVATSTSGEKVTMYEGPGQAAVCPALVPHYVDREEFWFILKTGVFVVIVAVLALGCVRGCYARSYLKKDLLQEAVDPAPGDADVYLATRAGTEDKTMS</sequence>
<evidence type="ECO:0000256" key="1">
    <source>
        <dbReference type="SAM" id="Phobius"/>
    </source>
</evidence>
<organism evidence="2 3">
    <name type="scientific">Prorocentrum cordatum</name>
    <dbReference type="NCBI Taxonomy" id="2364126"/>
    <lineage>
        <taxon>Eukaryota</taxon>
        <taxon>Sar</taxon>
        <taxon>Alveolata</taxon>
        <taxon>Dinophyceae</taxon>
        <taxon>Prorocentrales</taxon>
        <taxon>Prorocentraceae</taxon>
        <taxon>Prorocentrum</taxon>
    </lineage>
</organism>
<keyword evidence="3" id="KW-1185">Reference proteome</keyword>
<gene>
    <name evidence="2" type="ORF">PCOR1329_LOCUS47213</name>
</gene>
<protein>
    <submittedName>
        <fullName evidence="2">Uncharacterized protein</fullName>
    </submittedName>
</protein>
<accession>A0ABN9UCQ0</accession>
<comment type="caution">
    <text evidence="2">The sequence shown here is derived from an EMBL/GenBank/DDBJ whole genome shotgun (WGS) entry which is preliminary data.</text>
</comment>
<evidence type="ECO:0000313" key="2">
    <source>
        <dbReference type="EMBL" id="CAK0856977.1"/>
    </source>
</evidence>